<dbReference type="Proteomes" id="UP000219522">
    <property type="component" value="Unassembled WGS sequence"/>
</dbReference>
<comment type="caution">
    <text evidence="2">The sequence shown here is derived from an EMBL/GenBank/DDBJ whole genome shotgun (WGS) entry which is preliminary data.</text>
</comment>
<keyword evidence="2" id="KW-0645">Protease</keyword>
<evidence type="ECO:0000259" key="1">
    <source>
        <dbReference type="SMART" id="SM00460"/>
    </source>
</evidence>
<dbReference type="SUPFAM" id="SSF54001">
    <property type="entry name" value="Cysteine proteinases"/>
    <property type="match status" value="1"/>
</dbReference>
<dbReference type="OrthoDB" id="5438043at2"/>
<proteinExistence type="predicted"/>
<dbReference type="PANTHER" id="PTHR33490">
    <property type="entry name" value="BLR5614 PROTEIN-RELATED"/>
    <property type="match status" value="1"/>
</dbReference>
<dbReference type="Gene3D" id="2.60.40.2250">
    <property type="match status" value="1"/>
</dbReference>
<dbReference type="Gene3D" id="3.10.620.30">
    <property type="match status" value="1"/>
</dbReference>
<dbReference type="InterPro" id="IPR038765">
    <property type="entry name" value="Papain-like_cys_pep_sf"/>
</dbReference>
<accession>A0A7Z7I5A1</accession>
<keyword evidence="3" id="KW-1185">Reference proteome</keyword>
<dbReference type="RefSeq" id="WP_062640963.1">
    <property type="nucleotide sequence ID" value="NZ_FCOG02000095.1"/>
</dbReference>
<dbReference type="PANTHER" id="PTHR33490:SF12">
    <property type="entry name" value="BLL5557 PROTEIN"/>
    <property type="match status" value="1"/>
</dbReference>
<gene>
    <name evidence="2" type="ORF">SAMN05446927_1398</name>
</gene>
<reference evidence="2 3" key="1">
    <citation type="submission" date="2017-09" db="EMBL/GenBank/DDBJ databases">
        <authorList>
            <person name="Varghese N."/>
            <person name="Submissions S."/>
        </authorList>
    </citation>
    <scope>NUCLEOTIDE SEQUENCE [LARGE SCALE GENOMIC DNA]</scope>
    <source>
        <strain evidence="2 3">OK806</strain>
    </source>
</reference>
<keyword evidence="2" id="KW-0378">Hydrolase</keyword>
<dbReference type="EMBL" id="OCSU01000001">
    <property type="protein sequence ID" value="SOE57181.1"/>
    <property type="molecule type" value="Genomic_DNA"/>
</dbReference>
<evidence type="ECO:0000313" key="2">
    <source>
        <dbReference type="EMBL" id="SOE57181.1"/>
    </source>
</evidence>
<dbReference type="AlphaFoldDB" id="A0A7Z7I5A1"/>
<feature type="domain" description="Transglutaminase-like" evidence="1">
    <location>
        <begin position="162"/>
        <end position="228"/>
    </location>
</feature>
<sequence length="269" mass="29689">MKLRVGFQLTYSCSQATPAVLMLNTHPSMADRVIVPDRISFDPPVAFTHYYDAFGNLCTRIVTPSQGSLVVATEGVLDVPDTPETYPAEDNQHPVEELPHDCLQFLLGSRYCETDLLSNVAWALVGGLPPGRPRVLAICDYAHSHIKFDYKTARPTRTAFEAHQEGIGVCRDYAQLAVALCRAINIPARYCTGYISDVNLPPPYAAQDFCAWFEAYLGDSWQTFDPRNNAPRTGRVLMARGRDATDVPISMTFGDAALVAFEVICEPVP</sequence>
<organism evidence="2 3">
    <name type="scientific">Caballeronia arationis</name>
    <dbReference type="NCBI Taxonomy" id="1777142"/>
    <lineage>
        <taxon>Bacteria</taxon>
        <taxon>Pseudomonadati</taxon>
        <taxon>Pseudomonadota</taxon>
        <taxon>Betaproteobacteria</taxon>
        <taxon>Burkholderiales</taxon>
        <taxon>Burkholderiaceae</taxon>
        <taxon>Caballeronia</taxon>
    </lineage>
</organism>
<dbReference type="SMART" id="SM00460">
    <property type="entry name" value="TGc"/>
    <property type="match status" value="1"/>
</dbReference>
<name>A0A7Z7I5A1_9BURK</name>
<dbReference type="Pfam" id="PF01841">
    <property type="entry name" value="Transglut_core"/>
    <property type="match status" value="1"/>
</dbReference>
<protein>
    <submittedName>
        <fullName evidence="2">Transglutaminase-like enzyme, putative cysteine protease</fullName>
    </submittedName>
</protein>
<dbReference type="InterPro" id="IPR002931">
    <property type="entry name" value="Transglutaminase-like"/>
</dbReference>
<dbReference type="GO" id="GO:0008233">
    <property type="term" value="F:peptidase activity"/>
    <property type="evidence" value="ECO:0007669"/>
    <property type="project" value="UniProtKB-KW"/>
</dbReference>
<dbReference type="GO" id="GO:0006508">
    <property type="term" value="P:proteolysis"/>
    <property type="evidence" value="ECO:0007669"/>
    <property type="project" value="UniProtKB-KW"/>
</dbReference>
<evidence type="ECO:0000313" key="3">
    <source>
        <dbReference type="Proteomes" id="UP000219522"/>
    </source>
</evidence>